<dbReference type="PANTHER" id="PTHR11679">
    <property type="entry name" value="VESICLE PROTEIN SORTING-ASSOCIATED"/>
    <property type="match status" value="1"/>
</dbReference>
<dbReference type="Gene3D" id="3.40.50.2060">
    <property type="match status" value="1"/>
</dbReference>
<feature type="coiled-coil region" evidence="1">
    <location>
        <begin position="276"/>
        <end position="303"/>
    </location>
</feature>
<dbReference type="InterPro" id="IPR043127">
    <property type="entry name" value="Sec-1-like_dom3a"/>
</dbReference>
<dbReference type="InterPro" id="IPR001619">
    <property type="entry name" value="Sec1-like"/>
</dbReference>
<dbReference type="Gene3D" id="3.40.50.1910">
    <property type="match status" value="1"/>
</dbReference>
<dbReference type="InterPro" id="IPR036045">
    <property type="entry name" value="Sec1-like_sf"/>
</dbReference>
<dbReference type="Pfam" id="PF00995">
    <property type="entry name" value="Sec1"/>
    <property type="match status" value="1"/>
</dbReference>
<keyword evidence="1" id="KW-0175">Coiled coil</keyword>
<dbReference type="EMBL" id="KY684083">
    <property type="protein sequence ID" value="ARF08705.1"/>
    <property type="molecule type" value="Genomic_DNA"/>
</dbReference>
<dbReference type="Gene3D" id="3.90.830.10">
    <property type="entry name" value="Syntaxin Binding Protein 1, Chain A, domain 2"/>
    <property type="match status" value="1"/>
</dbReference>
<accession>A0A1V0SAF7</accession>
<reference evidence="2" key="1">
    <citation type="journal article" date="2017" name="Science">
        <title>Giant viruses with an expanded complement of translation system components.</title>
        <authorList>
            <person name="Schulz F."/>
            <person name="Yutin N."/>
            <person name="Ivanova N.N."/>
            <person name="Ortega D.R."/>
            <person name="Lee T.K."/>
            <person name="Vierheilig J."/>
            <person name="Daims H."/>
            <person name="Horn M."/>
            <person name="Wagner M."/>
            <person name="Jensen G.J."/>
            <person name="Kyrpides N.C."/>
            <person name="Koonin E.V."/>
            <person name="Woyke T."/>
        </authorList>
    </citation>
    <scope>NUCLEOTIDE SEQUENCE</scope>
    <source>
        <strain evidence="2">CTV1</strain>
    </source>
</reference>
<dbReference type="InterPro" id="IPR027482">
    <property type="entry name" value="Sec1-like_dom2"/>
</dbReference>
<organism evidence="2">
    <name type="scientific">Catovirus CTV1</name>
    <dbReference type="NCBI Taxonomy" id="1977631"/>
    <lineage>
        <taxon>Viruses</taxon>
        <taxon>Varidnaviria</taxon>
        <taxon>Bamfordvirae</taxon>
        <taxon>Nucleocytoviricota</taxon>
        <taxon>Megaviricetes</taxon>
        <taxon>Imitervirales</taxon>
        <taxon>Mimiviridae</taxon>
        <taxon>Klosneuvirinae</taxon>
        <taxon>Catovirus</taxon>
    </lineage>
</organism>
<gene>
    <name evidence="2" type="ORF">Catovirus_1_755</name>
</gene>
<protein>
    <submittedName>
        <fullName evidence="2">Sec1 family protein</fullName>
    </submittedName>
</protein>
<proteinExistence type="predicted"/>
<sequence length="539" mass="62700">MFAAKKSLSSQVKKYVLSTIHAVVGKESSNILVLDKDTYECITSLFTNNELCEQSIFFAGYLSDTEQPLKISGMKTLCILNPSDENLHSLKKELNCNPRSNEYYIFFTDFLDSETYLKFSQIINKKIKKLSELYVNARFNHDHSFYISDGYCADEKKISNTLFNLALSLNAHPQIIVSKTPKCEKIGNILNQKFVENKDVSNSLSKKNTFFILDRLNDMITPLLTPWSYLAMMHEYFEIKNNIIQVNKEDIYINHDKDKIMNDNRFSNYGTLTENMVIYTEQLKNENDKINNLKDQRNIKKLASESLEYIDFSKNVSKHLNITSLMSTQIKNNDLFSISGYEQDLICGDNTCLDTMFKIIKDIMTKDNIKSNYKIKLCLLYLVRCEFDKIRIENIKKLFMDKTLSLEFNNILQNFMTKFSIYNIVNIPKNKNKISSFISDIFSKQINSKNHLLRHKPPIKKTVEDYLDGKKISDKLMWINHHHQAPHKIENIIIFVRGGVTFEELSYISQLNNNSYANIYLGGDCFLNTEIALRQINLL</sequence>
<dbReference type="GO" id="GO:0016192">
    <property type="term" value="P:vesicle-mediated transport"/>
    <property type="evidence" value="ECO:0007669"/>
    <property type="project" value="InterPro"/>
</dbReference>
<dbReference type="PIRSF" id="PIRSF005715">
    <property type="entry name" value="VPS45_Sec1"/>
    <property type="match status" value="1"/>
</dbReference>
<evidence type="ECO:0000256" key="1">
    <source>
        <dbReference type="SAM" id="Coils"/>
    </source>
</evidence>
<dbReference type="SUPFAM" id="SSF56815">
    <property type="entry name" value="Sec1/munc18-like (SM) proteins"/>
    <property type="match status" value="1"/>
</dbReference>
<name>A0A1V0SAF7_9VIRU</name>
<dbReference type="Gene3D" id="1.25.40.60">
    <property type="match status" value="1"/>
</dbReference>
<dbReference type="InterPro" id="IPR043154">
    <property type="entry name" value="Sec-1-like_dom1"/>
</dbReference>
<evidence type="ECO:0000313" key="2">
    <source>
        <dbReference type="EMBL" id="ARF08705.1"/>
    </source>
</evidence>